<protein>
    <recommendedName>
        <fullName evidence="3">Luciferase domain-containing protein</fullName>
    </recommendedName>
</protein>
<proteinExistence type="predicted"/>
<dbReference type="PANTHER" id="PTHR38695:SF1">
    <property type="entry name" value="AMINO ACID PERMEASE_ SLC12A DOMAIN-CONTAINING PROTEIN"/>
    <property type="match status" value="1"/>
</dbReference>
<feature type="domain" description="Luciferase" evidence="3">
    <location>
        <begin position="170"/>
        <end position="242"/>
    </location>
</feature>
<gene>
    <name evidence="4" type="ORF">B0A50_08102</name>
</gene>
<keyword evidence="2" id="KW-0812">Transmembrane</keyword>
<evidence type="ECO:0000313" key="5">
    <source>
        <dbReference type="Proteomes" id="UP000308549"/>
    </source>
</evidence>
<dbReference type="InterPro" id="IPR040841">
    <property type="entry name" value="Luciferase_dom"/>
</dbReference>
<evidence type="ECO:0000256" key="2">
    <source>
        <dbReference type="SAM" id="Phobius"/>
    </source>
</evidence>
<dbReference type="Proteomes" id="UP000308549">
    <property type="component" value="Unassembled WGS sequence"/>
</dbReference>
<evidence type="ECO:0000256" key="1">
    <source>
        <dbReference type="SAM" id="MobiDB-lite"/>
    </source>
</evidence>
<dbReference type="InterPro" id="IPR048273">
    <property type="entry name" value="Luciferase"/>
</dbReference>
<dbReference type="Pfam" id="PF17648">
    <property type="entry name" value="Luciferase"/>
    <property type="match status" value="1"/>
</dbReference>
<dbReference type="EMBL" id="NAJL01000080">
    <property type="protein sequence ID" value="TKA22233.1"/>
    <property type="molecule type" value="Genomic_DNA"/>
</dbReference>
<sequence length="278" mass="30698">MLSPHEERPSSIASFYDLNSSQTARLALTFTALAILLPFLLYIYHDYLAFISLGPGGTPPTFLGFLRVELLSLFALRNPHIPGPTPERFKAHRGYLVDLPKREGPKPDTRGIAPHRQIPQRGSPQEYERLCSAIRVLAASDEKLVLGRSCFEKQSTGLFARSPAERTCEGEVCHVHPSDGSLHLTLHPADAEVVLGAGWGERHPIARGGWVFERFVPVGFVMCYAPRGERQVEVVLEVVRAAAWFVGGGDRVGKGWGERRDSGYVSLEDGERRNVASS</sequence>
<keyword evidence="2" id="KW-1133">Transmembrane helix</keyword>
<feature type="transmembrane region" description="Helical" evidence="2">
    <location>
        <begin position="24"/>
        <end position="44"/>
    </location>
</feature>
<keyword evidence="2" id="KW-0472">Membrane</keyword>
<dbReference type="OrthoDB" id="9987011at2759"/>
<dbReference type="PANTHER" id="PTHR38695">
    <property type="entry name" value="AMINO ACID PERMEASE_ SLC12A DOMAIN-CONTAINING PROTEIN"/>
    <property type="match status" value="1"/>
</dbReference>
<feature type="region of interest" description="Disordered" evidence="1">
    <location>
        <begin position="103"/>
        <end position="124"/>
    </location>
</feature>
<dbReference type="AlphaFoldDB" id="A0A4U0TK39"/>
<evidence type="ECO:0000313" key="4">
    <source>
        <dbReference type="EMBL" id="TKA22233.1"/>
    </source>
</evidence>
<organism evidence="4 5">
    <name type="scientific">Salinomyces thailandicus</name>
    <dbReference type="NCBI Taxonomy" id="706561"/>
    <lineage>
        <taxon>Eukaryota</taxon>
        <taxon>Fungi</taxon>
        <taxon>Dikarya</taxon>
        <taxon>Ascomycota</taxon>
        <taxon>Pezizomycotina</taxon>
        <taxon>Dothideomycetes</taxon>
        <taxon>Dothideomycetidae</taxon>
        <taxon>Mycosphaerellales</taxon>
        <taxon>Teratosphaeriaceae</taxon>
        <taxon>Salinomyces</taxon>
    </lineage>
</organism>
<keyword evidence="5" id="KW-1185">Reference proteome</keyword>
<comment type="caution">
    <text evidence="4">The sequence shown here is derived from an EMBL/GenBank/DDBJ whole genome shotgun (WGS) entry which is preliminary data.</text>
</comment>
<accession>A0A4U0TK39</accession>
<name>A0A4U0TK39_9PEZI</name>
<reference evidence="4 5" key="1">
    <citation type="submission" date="2017-03" db="EMBL/GenBank/DDBJ databases">
        <title>Genomes of endolithic fungi from Antarctica.</title>
        <authorList>
            <person name="Coleine C."/>
            <person name="Masonjones S."/>
            <person name="Stajich J.E."/>
        </authorList>
    </citation>
    <scope>NUCLEOTIDE SEQUENCE [LARGE SCALE GENOMIC DNA]</scope>
    <source>
        <strain evidence="4 5">CCFEE 6315</strain>
    </source>
</reference>
<evidence type="ECO:0000259" key="3">
    <source>
        <dbReference type="Pfam" id="PF17648"/>
    </source>
</evidence>